<dbReference type="GO" id="GO:0016758">
    <property type="term" value="F:hexosyltransferase activity"/>
    <property type="evidence" value="ECO:0007669"/>
    <property type="project" value="InterPro"/>
</dbReference>
<keyword evidence="3 10" id="KW-0328">Glycosyltransferase</keyword>
<keyword evidence="5" id="KW-0812">Transmembrane</keyword>
<keyword evidence="7" id="KW-1133">Transmembrane helix</keyword>
<dbReference type="GO" id="GO:0000139">
    <property type="term" value="C:Golgi membrane"/>
    <property type="evidence" value="ECO:0007669"/>
    <property type="project" value="UniProtKB-SubCell"/>
</dbReference>
<keyword evidence="12" id="KW-1185">Reference proteome</keyword>
<protein>
    <recommendedName>
        <fullName evidence="10">Hexosyltransferase</fullName>
        <ecNumber evidence="10">2.4.1.-</ecNumber>
    </recommendedName>
</protein>
<reference evidence="11" key="1">
    <citation type="submission" date="2021-01" db="UniProtKB">
        <authorList>
            <consortium name="EnsemblMetazoa"/>
        </authorList>
    </citation>
    <scope>IDENTIFICATION</scope>
</reference>
<dbReference type="Pfam" id="PF01762">
    <property type="entry name" value="Galactosyl_T"/>
    <property type="match status" value="1"/>
</dbReference>
<evidence type="ECO:0000256" key="9">
    <source>
        <dbReference type="ARBA" id="ARBA00023136"/>
    </source>
</evidence>
<dbReference type="PANTHER" id="PTHR11214">
    <property type="entry name" value="BETA-1,3-N-ACETYLGLUCOSAMINYLTRANSFERASE"/>
    <property type="match status" value="1"/>
</dbReference>
<comment type="subcellular location">
    <subcellularLocation>
        <location evidence="1 10">Golgi apparatus membrane</location>
        <topology evidence="1 10">Single-pass type II membrane protein</topology>
    </subcellularLocation>
</comment>
<proteinExistence type="inferred from homology"/>
<evidence type="ECO:0000256" key="3">
    <source>
        <dbReference type="ARBA" id="ARBA00022676"/>
    </source>
</evidence>
<keyword evidence="8 10" id="KW-0333">Golgi apparatus</keyword>
<evidence type="ECO:0000256" key="1">
    <source>
        <dbReference type="ARBA" id="ARBA00004323"/>
    </source>
</evidence>
<dbReference type="Proteomes" id="UP000594262">
    <property type="component" value="Unplaced"/>
</dbReference>
<dbReference type="Gene3D" id="3.90.550.50">
    <property type="match status" value="1"/>
</dbReference>
<accession>A0A7M5WN18</accession>
<keyword evidence="4" id="KW-0808">Transferase</keyword>
<comment type="similarity">
    <text evidence="2 10">Belongs to the glycosyltransferase 31 family.</text>
</comment>
<dbReference type="InterPro" id="IPR002659">
    <property type="entry name" value="Glyco_trans_31"/>
</dbReference>
<evidence type="ECO:0000256" key="4">
    <source>
        <dbReference type="ARBA" id="ARBA00022679"/>
    </source>
</evidence>
<dbReference type="AlphaFoldDB" id="A0A7M5WN18"/>
<evidence type="ECO:0000256" key="5">
    <source>
        <dbReference type="ARBA" id="ARBA00022692"/>
    </source>
</evidence>
<dbReference type="EnsemblMetazoa" id="CLYHEMT012672.1">
    <property type="protein sequence ID" value="CLYHEMP012672.1"/>
    <property type="gene ID" value="CLYHEMG012672"/>
</dbReference>
<dbReference type="OrthoDB" id="2139606at2759"/>
<sequence length="440" mass="50977">MFRGQSSKLIIILVLGLIVLLSVFNYKDGSHIKFKIQSPINTQSNDVKIIHEEELRHVQELREMVGKNSLSLDQIAKSLNDSFGNKIRQEKMKSNDLNNVKIIHEEELHNVQELREMVGKNSLSLDQIAKSLNISSGNKVRQEKIGTIENQSPKLNTPKPSHQSQINEPNVKLLNEEDLKPSSSQIFFLVFSHIGNVERRTTIRRTWGNPDNFPKQRAMFKNATYKVLFITGFVADKIKKAKEESKKHGDMLITNRTENYFDISRRTQFGIHWAIRNCKFDYFFKTDDDVFVSIPNTYKLFYQDAFAVEHKTSLYAGLMHMRGGPIRDKKSKWYVDKKLWGQTIYAPFATGMAIILSRNVAERIEPYFEWKNVFPLEDVNIGYYVFVAKVPNIGVRPSKGAEFVLDYTMAVCNHYRRETITMHPVKNEACMRKLMEASLR</sequence>
<dbReference type="PANTHER" id="PTHR11214:SF3">
    <property type="entry name" value="BETA-1,3-GALACTOSYLTRANSFERASE 6"/>
    <property type="match status" value="1"/>
</dbReference>
<dbReference type="EC" id="2.4.1.-" evidence="10"/>
<evidence type="ECO:0000256" key="8">
    <source>
        <dbReference type="ARBA" id="ARBA00023034"/>
    </source>
</evidence>
<evidence type="ECO:0000313" key="11">
    <source>
        <dbReference type="EnsemblMetazoa" id="CLYHEMP012672.1"/>
    </source>
</evidence>
<evidence type="ECO:0000256" key="7">
    <source>
        <dbReference type="ARBA" id="ARBA00022989"/>
    </source>
</evidence>
<evidence type="ECO:0000256" key="2">
    <source>
        <dbReference type="ARBA" id="ARBA00008661"/>
    </source>
</evidence>
<evidence type="ECO:0000313" key="12">
    <source>
        <dbReference type="Proteomes" id="UP000594262"/>
    </source>
</evidence>
<name>A0A7M5WN18_9CNID</name>
<organism evidence="11 12">
    <name type="scientific">Clytia hemisphaerica</name>
    <dbReference type="NCBI Taxonomy" id="252671"/>
    <lineage>
        <taxon>Eukaryota</taxon>
        <taxon>Metazoa</taxon>
        <taxon>Cnidaria</taxon>
        <taxon>Hydrozoa</taxon>
        <taxon>Hydroidolina</taxon>
        <taxon>Leptothecata</taxon>
        <taxon>Obeliida</taxon>
        <taxon>Clytiidae</taxon>
        <taxon>Clytia</taxon>
    </lineage>
</organism>
<keyword evidence="9" id="KW-0472">Membrane</keyword>
<dbReference type="GO" id="GO:0006493">
    <property type="term" value="P:protein O-linked glycosylation"/>
    <property type="evidence" value="ECO:0007669"/>
    <property type="project" value="TreeGrafter"/>
</dbReference>
<evidence type="ECO:0000256" key="6">
    <source>
        <dbReference type="ARBA" id="ARBA00022968"/>
    </source>
</evidence>
<keyword evidence="6" id="KW-0735">Signal-anchor</keyword>
<evidence type="ECO:0000256" key="10">
    <source>
        <dbReference type="RuleBase" id="RU363063"/>
    </source>
</evidence>